<reference evidence="2 3" key="1">
    <citation type="journal article" date="2018" name="Cell">
        <title>The Chara Genome: Secondary Complexity and Implications for Plant Terrestrialization.</title>
        <authorList>
            <person name="Nishiyama T."/>
            <person name="Sakayama H."/>
            <person name="Vries J.D."/>
            <person name="Buschmann H."/>
            <person name="Saint-Marcoux D."/>
            <person name="Ullrich K.K."/>
            <person name="Haas F.B."/>
            <person name="Vanderstraeten L."/>
            <person name="Becker D."/>
            <person name="Lang D."/>
            <person name="Vosolsobe S."/>
            <person name="Rombauts S."/>
            <person name="Wilhelmsson P.K.I."/>
            <person name="Janitza P."/>
            <person name="Kern R."/>
            <person name="Heyl A."/>
            <person name="Rumpler F."/>
            <person name="Villalobos L.I.A.C."/>
            <person name="Clay J.M."/>
            <person name="Skokan R."/>
            <person name="Toyoda A."/>
            <person name="Suzuki Y."/>
            <person name="Kagoshima H."/>
            <person name="Schijlen E."/>
            <person name="Tajeshwar N."/>
            <person name="Catarino B."/>
            <person name="Hetherington A.J."/>
            <person name="Saltykova A."/>
            <person name="Bonnot C."/>
            <person name="Breuninger H."/>
            <person name="Symeonidi A."/>
            <person name="Radhakrishnan G.V."/>
            <person name="Van Nieuwerburgh F."/>
            <person name="Deforce D."/>
            <person name="Chang C."/>
            <person name="Karol K.G."/>
            <person name="Hedrich R."/>
            <person name="Ulvskov P."/>
            <person name="Glockner G."/>
            <person name="Delwiche C.F."/>
            <person name="Petrasek J."/>
            <person name="Van de Peer Y."/>
            <person name="Friml J."/>
            <person name="Beilby M."/>
            <person name="Dolan L."/>
            <person name="Kohara Y."/>
            <person name="Sugano S."/>
            <person name="Fujiyama A."/>
            <person name="Delaux P.-M."/>
            <person name="Quint M."/>
            <person name="TheiBen G."/>
            <person name="Hagemann M."/>
            <person name="Harholt J."/>
            <person name="Dunand C."/>
            <person name="Zachgo S."/>
            <person name="Langdale J."/>
            <person name="Maumus F."/>
            <person name="Straeten D.V.D."/>
            <person name="Gould S.B."/>
            <person name="Rensing S.A."/>
        </authorList>
    </citation>
    <scope>NUCLEOTIDE SEQUENCE [LARGE SCALE GENOMIC DNA]</scope>
    <source>
        <strain evidence="2 3">S276</strain>
    </source>
</reference>
<comment type="caution">
    <text evidence="2">The sequence shown here is derived from an EMBL/GenBank/DDBJ whole genome shotgun (WGS) entry which is preliminary data.</text>
</comment>
<dbReference type="AlphaFoldDB" id="A0A388KFJ7"/>
<feature type="compositionally biased region" description="Low complexity" evidence="1">
    <location>
        <begin position="135"/>
        <end position="144"/>
    </location>
</feature>
<gene>
    <name evidence="2" type="ORF">CBR_g3528</name>
</gene>
<name>A0A388KFJ7_CHABU</name>
<accession>A0A388KFJ7</accession>
<dbReference type="Proteomes" id="UP000265515">
    <property type="component" value="Unassembled WGS sequence"/>
</dbReference>
<evidence type="ECO:0000313" key="2">
    <source>
        <dbReference type="EMBL" id="GBG68834.1"/>
    </source>
</evidence>
<dbReference type="Gramene" id="GBG68834">
    <property type="protein sequence ID" value="GBG68834"/>
    <property type="gene ID" value="CBR_g3528"/>
</dbReference>
<proteinExistence type="predicted"/>
<sequence>MRAQIRAWRRKTLHQVPVEGLDIVAITEAAVQVKMSVALAKQITHSLVRHFTDEGPHGKYPAKGSRHWLCNYCETRFIGMKSVLKRHLLTKCNIELVTQALTTAERVMRVEGIRLGKHQASQLVGEIGVSGGPSTGPSSSSFMPPSSPTRKPSDGETPSPAGFANIFPPALGSGGRSLRQTLLEEADIIITQNKQTSRKVDRWLIRTNQSFSMVENFYFLEILDAVKKCHPSWWPCNRDEMRTKRFDGQFKLVGEDTQSLVKKWERTSCML</sequence>
<evidence type="ECO:0000256" key="1">
    <source>
        <dbReference type="SAM" id="MobiDB-lite"/>
    </source>
</evidence>
<evidence type="ECO:0000313" key="3">
    <source>
        <dbReference type="Proteomes" id="UP000265515"/>
    </source>
</evidence>
<dbReference type="EMBL" id="BFEA01000106">
    <property type="protein sequence ID" value="GBG68834.1"/>
    <property type="molecule type" value="Genomic_DNA"/>
</dbReference>
<keyword evidence="3" id="KW-1185">Reference proteome</keyword>
<protein>
    <submittedName>
        <fullName evidence="2">Uncharacterized protein</fullName>
    </submittedName>
</protein>
<organism evidence="2 3">
    <name type="scientific">Chara braunii</name>
    <name type="common">Braun's stonewort</name>
    <dbReference type="NCBI Taxonomy" id="69332"/>
    <lineage>
        <taxon>Eukaryota</taxon>
        <taxon>Viridiplantae</taxon>
        <taxon>Streptophyta</taxon>
        <taxon>Charophyceae</taxon>
        <taxon>Charales</taxon>
        <taxon>Characeae</taxon>
        <taxon>Chara</taxon>
    </lineage>
</organism>
<feature type="region of interest" description="Disordered" evidence="1">
    <location>
        <begin position="126"/>
        <end position="166"/>
    </location>
</feature>